<name>A0ABT8PKL6_9BURK</name>
<accession>A0ABT8PKL6</accession>
<reference evidence="1" key="1">
    <citation type="submission" date="2023-07" db="EMBL/GenBank/DDBJ databases">
        <title>A collection of bacterial strains from the Burkholderia cepacia Research Laboratory and Repository.</title>
        <authorList>
            <person name="Lipuma J."/>
            <person name="Spilker T."/>
            <person name="Caverly L."/>
        </authorList>
    </citation>
    <scope>NUCLEOTIDE SEQUENCE</scope>
    <source>
        <strain evidence="1">AU42020</strain>
    </source>
</reference>
<proteinExistence type="predicted"/>
<dbReference type="Proteomes" id="UP001171606">
    <property type="component" value="Unassembled WGS sequence"/>
</dbReference>
<keyword evidence="2" id="KW-1185">Reference proteome</keyword>
<dbReference type="Pfam" id="PF06995">
    <property type="entry name" value="Phage_P2_GpU"/>
    <property type="match status" value="1"/>
</dbReference>
<sequence length="166" mass="18481">MNLNLNLPFIVDDLLSSLPNQPVYDVFMALGDYRFAISTAAYDSFRRETRWRWPAQERIGREPARQYVGRGDDTITLDGTIYPHFRGGLGQIAAMRAEANLGVPLLLVDGLGYVHDYWCVTSISESVPTLGANGVPLKQQFTVTLEFYGDDYTPLQLDEAEASDGA</sequence>
<dbReference type="EMBL" id="JAUJSQ010000014">
    <property type="protein sequence ID" value="MDN7935195.1"/>
    <property type="molecule type" value="Genomic_DNA"/>
</dbReference>
<dbReference type="RefSeq" id="WP_226288757.1">
    <property type="nucleotide sequence ID" value="NZ_JAUJSQ010000014.1"/>
</dbReference>
<evidence type="ECO:0000313" key="2">
    <source>
        <dbReference type="Proteomes" id="UP001171606"/>
    </source>
</evidence>
<organism evidence="1 2">
    <name type="scientific">Burkholderia metallica</name>
    <dbReference type="NCBI Taxonomy" id="488729"/>
    <lineage>
        <taxon>Bacteria</taxon>
        <taxon>Pseudomonadati</taxon>
        <taxon>Pseudomonadota</taxon>
        <taxon>Betaproteobacteria</taxon>
        <taxon>Burkholderiales</taxon>
        <taxon>Burkholderiaceae</taxon>
        <taxon>Burkholderia</taxon>
        <taxon>Burkholderia cepacia complex</taxon>
    </lineage>
</organism>
<protein>
    <submittedName>
        <fullName evidence="1">Phage tail protein</fullName>
    </submittedName>
</protein>
<evidence type="ECO:0000313" key="1">
    <source>
        <dbReference type="EMBL" id="MDN7935195.1"/>
    </source>
</evidence>
<comment type="caution">
    <text evidence="1">The sequence shown here is derived from an EMBL/GenBank/DDBJ whole genome shotgun (WGS) entry which is preliminary data.</text>
</comment>
<gene>
    <name evidence="1" type="ORF">QZM52_28380</name>
</gene>
<dbReference type="InterPro" id="IPR009734">
    <property type="entry name" value="Myoviridae_GpU"/>
</dbReference>